<keyword evidence="3" id="KW-1185">Reference proteome</keyword>
<dbReference type="EMBL" id="CP058909">
    <property type="protein sequence ID" value="QLH82260.1"/>
    <property type="molecule type" value="Genomic_DNA"/>
</dbReference>
<dbReference type="RefSeq" id="WP_179922728.1">
    <property type="nucleotide sequence ID" value="NZ_CP058909.1"/>
</dbReference>
<accession>A0A7D5PEM4</accession>
<dbReference type="OrthoDB" id="378208at2157"/>
<reference evidence="2 3" key="1">
    <citation type="submission" date="2020-07" db="EMBL/GenBank/DDBJ databases">
        <title>Halosimplex litoreum sp. nov. and Halosimplex rubrum sp. nov., isolated from different salt environments.</title>
        <authorList>
            <person name="Cui H."/>
        </authorList>
    </citation>
    <scope>NUCLEOTIDE SEQUENCE [LARGE SCALE GENOMIC DNA]</scope>
    <source>
        <strain evidence="2 3">R2</strain>
    </source>
</reference>
<evidence type="ECO:0000256" key="1">
    <source>
        <dbReference type="SAM" id="MobiDB-lite"/>
    </source>
</evidence>
<evidence type="ECO:0000313" key="3">
    <source>
        <dbReference type="Proteomes" id="UP000509346"/>
    </source>
</evidence>
<dbReference type="GeneID" id="56083292"/>
<protein>
    <recommendedName>
        <fullName evidence="4">Rubredoxin</fullName>
    </recommendedName>
</protein>
<organism evidence="2 3">
    <name type="scientific">Halosimplex pelagicum</name>
    <dbReference type="NCBI Taxonomy" id="869886"/>
    <lineage>
        <taxon>Archaea</taxon>
        <taxon>Methanobacteriati</taxon>
        <taxon>Methanobacteriota</taxon>
        <taxon>Stenosarchaea group</taxon>
        <taxon>Halobacteria</taxon>
        <taxon>Halobacteriales</taxon>
        <taxon>Haloarculaceae</taxon>
        <taxon>Halosimplex</taxon>
    </lineage>
</organism>
<dbReference type="Proteomes" id="UP000509346">
    <property type="component" value="Chromosome"/>
</dbReference>
<evidence type="ECO:0008006" key="4">
    <source>
        <dbReference type="Google" id="ProtNLM"/>
    </source>
</evidence>
<proteinExistence type="predicted"/>
<dbReference type="AlphaFoldDB" id="A0A7D5PEM4"/>
<name>A0A7D5PEM4_9EURY</name>
<gene>
    <name evidence="2" type="ORF">HZS54_11845</name>
</gene>
<evidence type="ECO:0000313" key="2">
    <source>
        <dbReference type="EMBL" id="QLH82260.1"/>
    </source>
</evidence>
<feature type="region of interest" description="Disordered" evidence="1">
    <location>
        <begin position="28"/>
        <end position="62"/>
    </location>
</feature>
<sequence length="62" mass="6936">MSIGTHKEERVKYSCSNCDDFEMGKQFTGISGTDGEREYEEIEPPNECPVCGGEIEEETISN</sequence>
<dbReference type="KEGG" id="hpel:HZS54_11845"/>